<dbReference type="EMBL" id="CP087714">
    <property type="protein sequence ID" value="XAT63990.1"/>
    <property type="molecule type" value="Genomic_DNA"/>
</dbReference>
<keyword evidence="3" id="KW-0408">Iron</keyword>
<proteinExistence type="predicted"/>
<dbReference type="SUPFAM" id="SSF54862">
    <property type="entry name" value="4Fe-4S ferredoxins"/>
    <property type="match status" value="1"/>
</dbReference>
<dbReference type="PROSITE" id="PS00198">
    <property type="entry name" value="4FE4S_FER_1"/>
    <property type="match status" value="1"/>
</dbReference>
<accession>A0ABZ3H5H8</accession>
<dbReference type="Pfam" id="PF12838">
    <property type="entry name" value="Fer4_7"/>
    <property type="match status" value="1"/>
</dbReference>
<feature type="domain" description="4Fe-4S ferredoxin-type" evidence="5">
    <location>
        <begin position="44"/>
        <end position="73"/>
    </location>
</feature>
<name>A0ABZ3H5H8_GEOAI</name>
<keyword evidence="4" id="KW-0411">Iron-sulfur</keyword>
<keyword evidence="7" id="KW-1185">Reference proteome</keyword>
<reference evidence="6 7" key="1">
    <citation type="submission" date="2021-11" db="EMBL/GenBank/DDBJ databases">
        <title>Whole genome of Geoglobus acetivorans.</title>
        <authorList>
            <person name="Liu D."/>
        </authorList>
    </citation>
    <scope>NUCLEOTIDE SEQUENCE [LARGE SCALE GENOMIC DNA]</scope>
    <source>
        <strain evidence="6 7">SBH6</strain>
    </source>
</reference>
<dbReference type="PANTHER" id="PTHR43687">
    <property type="entry name" value="ADENYLYLSULFATE REDUCTASE, BETA SUBUNIT"/>
    <property type="match status" value="1"/>
</dbReference>
<dbReference type="PANTHER" id="PTHR43687:SF1">
    <property type="entry name" value="FERREDOXIN III"/>
    <property type="match status" value="1"/>
</dbReference>
<dbReference type="InterPro" id="IPR050572">
    <property type="entry name" value="Fe-S_Ferredoxin"/>
</dbReference>
<dbReference type="Gene3D" id="3.30.70.20">
    <property type="match status" value="1"/>
</dbReference>
<dbReference type="GeneID" id="90448237"/>
<dbReference type="RefSeq" id="WP_193806637.1">
    <property type="nucleotide sequence ID" value="NZ_CP087714.1"/>
</dbReference>
<dbReference type="InterPro" id="IPR017896">
    <property type="entry name" value="4Fe4S_Fe-S-bd"/>
</dbReference>
<sequence>MFRVEFDARRCGGAGECIDVCDQGVWEWRMVEFSFFGRKFKKPMPFPVNQEKCVGCRKCEKICPTKCVSIVREA</sequence>
<dbReference type="PROSITE" id="PS51379">
    <property type="entry name" value="4FE4S_FER_2"/>
    <property type="match status" value="2"/>
</dbReference>
<dbReference type="Proteomes" id="UP001492541">
    <property type="component" value="Chromosome"/>
</dbReference>
<evidence type="ECO:0000256" key="2">
    <source>
        <dbReference type="ARBA" id="ARBA00022723"/>
    </source>
</evidence>
<dbReference type="InterPro" id="IPR017900">
    <property type="entry name" value="4Fe4S_Fe_S_CS"/>
</dbReference>
<protein>
    <submittedName>
        <fullName evidence="6">Ferredoxin family protein</fullName>
    </submittedName>
</protein>
<feature type="domain" description="4Fe-4S ferredoxin-type" evidence="5">
    <location>
        <begin position="2"/>
        <end position="31"/>
    </location>
</feature>
<gene>
    <name evidence="6" type="ORF">LPQ35_01095</name>
</gene>
<evidence type="ECO:0000256" key="4">
    <source>
        <dbReference type="ARBA" id="ARBA00023014"/>
    </source>
</evidence>
<keyword evidence="2" id="KW-0479">Metal-binding</keyword>
<evidence type="ECO:0000256" key="1">
    <source>
        <dbReference type="ARBA" id="ARBA00022485"/>
    </source>
</evidence>
<evidence type="ECO:0000313" key="6">
    <source>
        <dbReference type="EMBL" id="XAT63990.1"/>
    </source>
</evidence>
<organism evidence="6 7">
    <name type="scientific">Geoglobus acetivorans</name>
    <dbReference type="NCBI Taxonomy" id="565033"/>
    <lineage>
        <taxon>Archaea</taxon>
        <taxon>Methanobacteriati</taxon>
        <taxon>Methanobacteriota</taxon>
        <taxon>Archaeoglobi</taxon>
        <taxon>Archaeoglobales</taxon>
        <taxon>Archaeoglobaceae</taxon>
        <taxon>Geoglobus</taxon>
    </lineage>
</organism>
<evidence type="ECO:0000259" key="5">
    <source>
        <dbReference type="PROSITE" id="PS51379"/>
    </source>
</evidence>
<keyword evidence="1" id="KW-0004">4Fe-4S</keyword>
<evidence type="ECO:0000313" key="7">
    <source>
        <dbReference type="Proteomes" id="UP001492541"/>
    </source>
</evidence>
<evidence type="ECO:0000256" key="3">
    <source>
        <dbReference type="ARBA" id="ARBA00023004"/>
    </source>
</evidence>